<organism evidence="6 7">
    <name type="scientific">Haematospirillum jordaniae</name>
    <dbReference type="NCBI Taxonomy" id="1549855"/>
    <lineage>
        <taxon>Bacteria</taxon>
        <taxon>Pseudomonadati</taxon>
        <taxon>Pseudomonadota</taxon>
        <taxon>Alphaproteobacteria</taxon>
        <taxon>Rhodospirillales</taxon>
        <taxon>Novispirillaceae</taxon>
        <taxon>Haematospirillum</taxon>
    </lineage>
</organism>
<dbReference type="RefSeq" id="WP_066133363.1">
    <property type="nucleotide sequence ID" value="NZ_CP014525.1"/>
</dbReference>
<dbReference type="Pfam" id="PF00353">
    <property type="entry name" value="HemolysinCabind"/>
    <property type="match status" value="1"/>
</dbReference>
<evidence type="ECO:0000313" key="6">
    <source>
        <dbReference type="EMBL" id="AMW34354.1"/>
    </source>
</evidence>
<feature type="domain" description="Peptidase M10 serralysin C-terminal" evidence="5">
    <location>
        <begin position="55"/>
        <end position="218"/>
    </location>
</feature>
<keyword evidence="3" id="KW-0964">Secreted</keyword>
<dbReference type="InterPro" id="IPR001343">
    <property type="entry name" value="Hemolysn_Ca-bd"/>
</dbReference>
<evidence type="ECO:0000259" key="5">
    <source>
        <dbReference type="Pfam" id="PF08548"/>
    </source>
</evidence>
<reference evidence="6 7" key="1">
    <citation type="submission" date="2016-02" db="EMBL/GenBank/DDBJ databases">
        <title>Complete Genome of H5569, the type strain of the newly described species Haematospirillium jordaniae.</title>
        <authorList>
            <person name="Nicholson A.C."/>
            <person name="Humrighouse B.W."/>
            <person name="Loparov V."/>
            <person name="McQuiston J.R."/>
        </authorList>
    </citation>
    <scope>NUCLEOTIDE SEQUENCE [LARGE SCALE GENOMIC DNA]</scope>
    <source>
        <strain evidence="6 7">H5569</strain>
    </source>
</reference>
<dbReference type="InterPro" id="IPR011049">
    <property type="entry name" value="Serralysin-like_metalloprot_C"/>
</dbReference>
<dbReference type="GO" id="GO:0005509">
    <property type="term" value="F:calcium ion binding"/>
    <property type="evidence" value="ECO:0007669"/>
    <property type="project" value="InterPro"/>
</dbReference>
<dbReference type="PRINTS" id="PR00313">
    <property type="entry name" value="CABNDNGRPT"/>
</dbReference>
<dbReference type="GO" id="GO:0005615">
    <property type="term" value="C:extracellular space"/>
    <property type="evidence" value="ECO:0007669"/>
    <property type="project" value="InterPro"/>
</dbReference>
<gene>
    <name evidence="6" type="ORF">AY555_03185</name>
</gene>
<dbReference type="Pfam" id="PF08548">
    <property type="entry name" value="Peptidase_M10_C"/>
    <property type="match status" value="1"/>
</dbReference>
<dbReference type="SUPFAM" id="SSF51120">
    <property type="entry name" value="beta-Roll"/>
    <property type="match status" value="1"/>
</dbReference>
<evidence type="ECO:0000313" key="7">
    <source>
        <dbReference type="Proteomes" id="UP000076066"/>
    </source>
</evidence>
<dbReference type="InterPro" id="IPR013858">
    <property type="entry name" value="Peptidase_M10B_C"/>
</dbReference>
<dbReference type="STRING" id="1549855.AY555_03185"/>
<keyword evidence="7" id="KW-1185">Reference proteome</keyword>
<proteinExistence type="predicted"/>
<evidence type="ECO:0000256" key="3">
    <source>
        <dbReference type="ARBA" id="ARBA00022525"/>
    </source>
</evidence>
<accession>A0A143DC91</accession>
<sequence length="285" mass="29617">MLDDNMLSAIGKFGVADYSHETSSMTIMPLDTGKLAVSIDGAFKQGIFAATGVIVGGSGNDLISSPRSGVSLFGGEGDDVLEATGNKSFLAGGPGSDILIADAQGTVLIGDAPALDYSPSGKINFYPDVFVVAGTYTSPPWDPVLIADFDSWGGDRIDLSAIDGNQGEAGHQELVFSQTGPQAHSVWYEAFGYGAASNNGFLKGDTNGNQEEDFVIEVRHTGTDLFGDAISSAYTLGLGPMTNNSANDQMPMSEGGIPYLPPHEEVSIKLPALAGTLTVYSSDML</sequence>
<comment type="cofactor">
    <cofactor evidence="1">
        <name>Ca(2+)</name>
        <dbReference type="ChEBI" id="CHEBI:29108"/>
    </cofactor>
</comment>
<evidence type="ECO:0000256" key="4">
    <source>
        <dbReference type="ARBA" id="ARBA00022737"/>
    </source>
</evidence>
<evidence type="ECO:0000256" key="1">
    <source>
        <dbReference type="ARBA" id="ARBA00001913"/>
    </source>
</evidence>
<keyword evidence="4" id="KW-0677">Repeat</keyword>
<dbReference type="Proteomes" id="UP000076066">
    <property type="component" value="Chromosome"/>
</dbReference>
<dbReference type="AlphaFoldDB" id="A0A143DC91"/>
<dbReference type="EMBL" id="CP014525">
    <property type="protein sequence ID" value="AMW34354.1"/>
    <property type="molecule type" value="Genomic_DNA"/>
</dbReference>
<dbReference type="GeneID" id="53316154"/>
<comment type="subcellular location">
    <subcellularLocation>
        <location evidence="2">Secreted</location>
    </subcellularLocation>
</comment>
<dbReference type="KEGG" id="hjo:AY555_03185"/>
<protein>
    <recommendedName>
        <fullName evidence="5">Peptidase M10 serralysin C-terminal domain-containing protein</fullName>
    </recommendedName>
</protein>
<evidence type="ECO:0000256" key="2">
    <source>
        <dbReference type="ARBA" id="ARBA00004613"/>
    </source>
</evidence>
<dbReference type="Gene3D" id="2.150.10.10">
    <property type="entry name" value="Serralysin-like metalloprotease, C-terminal"/>
    <property type="match status" value="1"/>
</dbReference>
<dbReference type="OrthoDB" id="7366341at2"/>
<name>A0A143DC91_9PROT</name>